<protein>
    <submittedName>
        <fullName evidence="1">Uncharacterized protein</fullName>
    </submittedName>
</protein>
<dbReference type="EMBL" id="AM746676">
    <property type="protein sequence ID" value="CAN90233.1"/>
    <property type="molecule type" value="Genomic_DNA"/>
</dbReference>
<evidence type="ECO:0000313" key="1">
    <source>
        <dbReference type="EMBL" id="CAN90233.1"/>
    </source>
</evidence>
<reference evidence="1 2" key="1">
    <citation type="journal article" date="2007" name="Nat. Biotechnol.">
        <title>Complete genome sequence of the myxobacterium Sorangium cellulosum.</title>
        <authorList>
            <person name="Schneiker S."/>
            <person name="Perlova O."/>
            <person name="Kaiser O."/>
            <person name="Gerth K."/>
            <person name="Alici A."/>
            <person name="Altmeyer M.O."/>
            <person name="Bartels D."/>
            <person name="Bekel T."/>
            <person name="Beyer S."/>
            <person name="Bode E."/>
            <person name="Bode H.B."/>
            <person name="Bolten C.J."/>
            <person name="Choudhuri J.V."/>
            <person name="Doss S."/>
            <person name="Elnakady Y.A."/>
            <person name="Frank B."/>
            <person name="Gaigalat L."/>
            <person name="Goesmann A."/>
            <person name="Groeger C."/>
            <person name="Gross F."/>
            <person name="Jelsbak L."/>
            <person name="Jelsbak L."/>
            <person name="Kalinowski J."/>
            <person name="Kegler C."/>
            <person name="Knauber T."/>
            <person name="Konietzny S."/>
            <person name="Kopp M."/>
            <person name="Krause L."/>
            <person name="Krug D."/>
            <person name="Linke B."/>
            <person name="Mahmud T."/>
            <person name="Martinez-Arias R."/>
            <person name="McHardy A.C."/>
            <person name="Merai M."/>
            <person name="Meyer F."/>
            <person name="Mormann S."/>
            <person name="Munoz-Dorado J."/>
            <person name="Perez J."/>
            <person name="Pradella S."/>
            <person name="Rachid S."/>
            <person name="Raddatz G."/>
            <person name="Rosenau F."/>
            <person name="Rueckert C."/>
            <person name="Sasse F."/>
            <person name="Scharfe M."/>
            <person name="Schuster S.C."/>
            <person name="Suen G."/>
            <person name="Treuner-Lange A."/>
            <person name="Velicer G.J."/>
            <person name="Vorholter F.-J."/>
            <person name="Weissman K.J."/>
            <person name="Welch R.D."/>
            <person name="Wenzel S.C."/>
            <person name="Whitworth D.E."/>
            <person name="Wilhelm S."/>
            <person name="Wittmann C."/>
            <person name="Bloecker H."/>
            <person name="Puehler A."/>
            <person name="Mueller R."/>
        </authorList>
    </citation>
    <scope>NUCLEOTIDE SEQUENCE [LARGE SCALE GENOMIC DNA]</scope>
    <source>
        <strain evidence="2">So ce56</strain>
    </source>
</reference>
<dbReference type="HOGENOM" id="CLU_1884423_0_0_7"/>
<proteinExistence type="predicted"/>
<dbReference type="KEGG" id="scl:sce0077"/>
<keyword evidence="2" id="KW-1185">Reference proteome</keyword>
<sequence length="135" mass="14694">MDSSSIRPWSPPAALILKATLYREEGGVMVQKKEVTLQGNYEDFGGCMVGPPWGIDFSSLSPNELKAGFDHRIVVSARSGSWSSFPMRKFKIQTMWEPPIRSVERERGAGRDGAPHTLSTTPLALSPVASAIACT</sequence>
<evidence type="ECO:0000313" key="2">
    <source>
        <dbReference type="Proteomes" id="UP000002139"/>
    </source>
</evidence>
<organism evidence="1 2">
    <name type="scientific">Sorangium cellulosum (strain So ce56)</name>
    <name type="common">Polyangium cellulosum (strain So ce56)</name>
    <dbReference type="NCBI Taxonomy" id="448385"/>
    <lineage>
        <taxon>Bacteria</taxon>
        <taxon>Pseudomonadati</taxon>
        <taxon>Myxococcota</taxon>
        <taxon>Polyangia</taxon>
        <taxon>Polyangiales</taxon>
        <taxon>Polyangiaceae</taxon>
        <taxon>Sorangium</taxon>
    </lineage>
</organism>
<gene>
    <name evidence="1" type="ordered locus">sce0077</name>
</gene>
<dbReference type="AlphaFoldDB" id="A9GL73"/>
<name>A9GL73_SORC5</name>
<accession>A9GL73</accession>
<dbReference type="Proteomes" id="UP000002139">
    <property type="component" value="Chromosome"/>
</dbReference>